<keyword evidence="5" id="KW-0175">Coiled coil</keyword>
<feature type="compositionally biased region" description="Low complexity" evidence="6">
    <location>
        <begin position="729"/>
        <end position="741"/>
    </location>
</feature>
<name>A0AAJ6YDR8_9HYME</name>
<proteinExistence type="predicted"/>
<feature type="compositionally biased region" description="Basic residues" evidence="6">
    <location>
        <begin position="1265"/>
        <end position="1277"/>
    </location>
</feature>
<dbReference type="KEGG" id="csol:105360885"/>
<evidence type="ECO:0000313" key="8">
    <source>
        <dbReference type="RefSeq" id="XP_011496196.1"/>
    </source>
</evidence>
<dbReference type="Gene3D" id="1.10.10.60">
    <property type="entry name" value="Homeodomain-like"/>
    <property type="match status" value="1"/>
</dbReference>
<evidence type="ECO:0000256" key="2">
    <source>
        <dbReference type="ARBA" id="ARBA00023015"/>
    </source>
</evidence>
<dbReference type="InterPro" id="IPR009057">
    <property type="entry name" value="Homeodomain-like_sf"/>
</dbReference>
<evidence type="ECO:0000256" key="4">
    <source>
        <dbReference type="ARBA" id="ARBA00023242"/>
    </source>
</evidence>
<comment type="subcellular location">
    <subcellularLocation>
        <location evidence="1">Nucleus</location>
    </subcellularLocation>
</comment>
<protein>
    <submittedName>
        <fullName evidence="8">GON-4-like protein</fullName>
    </submittedName>
</protein>
<dbReference type="PANTHER" id="PTHR16088:SF3">
    <property type="entry name" value="GON-4-LIKE PROTEIN"/>
    <property type="match status" value="1"/>
</dbReference>
<dbReference type="GO" id="GO:0005634">
    <property type="term" value="C:nucleus"/>
    <property type="evidence" value="ECO:0007669"/>
    <property type="project" value="UniProtKB-SubCell"/>
</dbReference>
<keyword evidence="2" id="KW-0805">Transcription regulation</keyword>
<dbReference type="GO" id="GO:0006355">
    <property type="term" value="P:regulation of DNA-templated transcription"/>
    <property type="evidence" value="ECO:0007669"/>
    <property type="project" value="TreeGrafter"/>
</dbReference>
<dbReference type="PANTHER" id="PTHR16088">
    <property type="entry name" value="YY1 ASSOCIATED PROTEIN-RELATED"/>
    <property type="match status" value="1"/>
</dbReference>
<feature type="region of interest" description="Disordered" evidence="6">
    <location>
        <begin position="726"/>
        <end position="778"/>
    </location>
</feature>
<feature type="coiled-coil region" evidence="5">
    <location>
        <begin position="849"/>
        <end position="883"/>
    </location>
</feature>
<dbReference type="SUPFAM" id="SSF46689">
    <property type="entry name" value="Homeodomain-like"/>
    <property type="match status" value="1"/>
</dbReference>
<dbReference type="RefSeq" id="XP_011496196.1">
    <property type="nucleotide sequence ID" value="XM_011497894.1"/>
</dbReference>
<sequence length="1423" mass="163042">MANCTRERKLSFSFNLDLDTVDNEASSDSDATGLQIDVSEVDSFNDTNKLRRQTVDDTSFLNKMEEEIERQLDAKASKTNLTATNVKNILKHVISNEHVMAMVQKRLTKGDDNIIFEPKLTRAKAKELAMTQPDIRWPITPVKSTTSDVQILIHEEFSEDSSDEEYHPDQDQQSDDDKDVDNSLGSDVDSQSTTPAIPCNTSPPLEILHLSDIQYDKEGIFKVPSFIPHVPTEEESIGHRTRSKLCLSETPLEQIEQAFIPPDITTDMYDWDWEPEDEYINFLKELYTQPLQTEVNVEDDPEADPEYNILEDEETDLLDKEELREDKAVKISKKELKTLIAELDEFADQYTKQQQQQQQQLQQQQKISKKKKTSDILFTSIENISSGNPMVDLLPVLAEPELPELINSDQRYLLSIQMSQHVQLMIQQYLMTYKHPKWSQQSKICKNNLYSLSTLGDKSDSEFIAENLSDAFHLLLDWELKLSDSKFLQEYISYLQKEAETEEIIFRTKKKYITKFHPELIKLMAHSRALMHPQLLPSTFVSALSQTSKQPYLSSEDNLIALGLEQFIPHVKMSSKKFNRQCDIFADAVKEIQRFLIPTKSVTGLIHHINKSKSSKKQNSIKYYFTTGSAPKIGHHVLSEYKLLSPIEQPTEFLPIIWQDLIDTLKYGKIEDFLLFSKPQKEKVINYDDEFLPVSYDEIIIHRDHQLRNPIVNMFKHMPSLITPQKVESSNSLSKTTSKNTIATLSRTNETESDAESAESLRTCETDEDESRPIRLRRTTPRLAKIKSVQNMKLLAQNLSPKTSTLSNNIIENKDYAFDKNDDDASSFTKGDNEDEIAELMLASTTIKKNTASRKKTKQARELENLKRLLEVENNINEEERATKFAASFIQKIHVKLESKDPELFKTVLKIFLDYSEKLENPTQSNDCFLNDTSHPDTNIIIKIEKNFDRDKLSLDLYEKVCKKLYEYPDLCSDFLLFLTPHQAALINKSVDHTMMLKMKEFVNVTQMYFAKQPSRIAKVMQAMTQMASDPYVSVEIAQNIMGVALKGHPLIMDMFLQVLPTGKPPDSLLFSLFAAHMFENLSCPVGPHDKNKAYDIDAPELYEKIELPVFTPQEDPYGGDSCKCNCHSIMDDSKLKGMNDHCASCGTRFLNGRIYLQTSEGLRPAKITFPGADDEKFENISRVSLKTTERFVPCPPTRKRRKSSKRDSISEESNLKPCSSKSSPTKDNEDSDRSVSKSKKSIKSPSKSTDHKIKLPKIQSTSVKSKREKRTEKKHIRFEQRTDDEQNEFNVDTDKIEFYESTGCNTNEDYVELDTFGNKFGEISTDSHEDDTMTSPEKINISSTSIDKLDVSTDSDSSTNLETEKSLDAPWTMQDDKVLLQNVQKDYSEKTFLAISLLLKNRTVGQVKERCEYLLSLIEKMA</sequence>
<reference evidence="8" key="1">
    <citation type="submission" date="2025-08" db="UniProtKB">
        <authorList>
            <consortium name="RefSeq"/>
        </authorList>
    </citation>
    <scope>IDENTIFICATION</scope>
</reference>
<evidence type="ECO:0000313" key="7">
    <source>
        <dbReference type="Proteomes" id="UP000695007"/>
    </source>
</evidence>
<evidence type="ECO:0000256" key="5">
    <source>
        <dbReference type="SAM" id="Coils"/>
    </source>
</evidence>
<feature type="region of interest" description="Disordered" evidence="6">
    <location>
        <begin position="157"/>
        <end position="203"/>
    </location>
</feature>
<accession>A0AAJ6YDR8</accession>
<feature type="compositionally biased region" description="Polar residues" evidence="6">
    <location>
        <begin position="188"/>
        <end position="203"/>
    </location>
</feature>
<organism evidence="7 8">
    <name type="scientific">Ceratosolen solmsi marchali</name>
    <dbReference type="NCBI Taxonomy" id="326594"/>
    <lineage>
        <taxon>Eukaryota</taxon>
        <taxon>Metazoa</taxon>
        <taxon>Ecdysozoa</taxon>
        <taxon>Arthropoda</taxon>
        <taxon>Hexapoda</taxon>
        <taxon>Insecta</taxon>
        <taxon>Pterygota</taxon>
        <taxon>Neoptera</taxon>
        <taxon>Endopterygota</taxon>
        <taxon>Hymenoptera</taxon>
        <taxon>Apocrita</taxon>
        <taxon>Proctotrupomorpha</taxon>
        <taxon>Chalcidoidea</taxon>
        <taxon>Agaonidae</taxon>
        <taxon>Agaoninae</taxon>
        <taxon>Ceratosolen</taxon>
    </lineage>
</organism>
<keyword evidence="4" id="KW-0539">Nucleus</keyword>
<dbReference type="GeneID" id="105360885"/>
<dbReference type="InterPro" id="IPR052435">
    <property type="entry name" value="YY1-Transcr_Regul"/>
</dbReference>
<dbReference type="CTD" id="2768848"/>
<dbReference type="Proteomes" id="UP000695007">
    <property type="component" value="Unplaced"/>
</dbReference>
<evidence type="ECO:0000256" key="1">
    <source>
        <dbReference type="ARBA" id="ARBA00004123"/>
    </source>
</evidence>
<evidence type="ECO:0000256" key="3">
    <source>
        <dbReference type="ARBA" id="ARBA00023163"/>
    </source>
</evidence>
<keyword evidence="7" id="KW-1185">Reference proteome</keyword>
<evidence type="ECO:0000256" key="6">
    <source>
        <dbReference type="SAM" id="MobiDB-lite"/>
    </source>
</evidence>
<dbReference type="GO" id="GO:0003712">
    <property type="term" value="F:transcription coregulator activity"/>
    <property type="evidence" value="ECO:0007669"/>
    <property type="project" value="TreeGrafter"/>
</dbReference>
<gene>
    <name evidence="8" type="primary">LOC105360885</name>
</gene>
<feature type="compositionally biased region" description="Basic and acidic residues" evidence="6">
    <location>
        <begin position="1225"/>
        <end position="1236"/>
    </location>
</feature>
<keyword evidence="3" id="KW-0804">Transcription</keyword>
<feature type="region of interest" description="Disordered" evidence="6">
    <location>
        <begin position="1192"/>
        <end position="1277"/>
    </location>
</feature>
<feature type="coiled-coil region" evidence="5">
    <location>
        <begin position="329"/>
        <end position="367"/>
    </location>
</feature>